<reference evidence="1" key="1">
    <citation type="submission" date="2020-10" db="EMBL/GenBank/DDBJ databases">
        <authorList>
            <person name="Gilroy R."/>
        </authorList>
    </citation>
    <scope>NUCLEOTIDE SEQUENCE</scope>
    <source>
        <strain evidence="1">CHK193-30670</strain>
    </source>
</reference>
<proteinExistence type="predicted"/>
<evidence type="ECO:0000313" key="1">
    <source>
        <dbReference type="EMBL" id="HIU40262.1"/>
    </source>
</evidence>
<dbReference type="EMBL" id="DVMT01000030">
    <property type="protein sequence ID" value="HIU40262.1"/>
    <property type="molecule type" value="Genomic_DNA"/>
</dbReference>
<dbReference type="AlphaFoldDB" id="A0A9D1IN07"/>
<gene>
    <name evidence="1" type="ORF">IAB68_03085</name>
</gene>
<comment type="caution">
    <text evidence="1">The sequence shown here is derived from an EMBL/GenBank/DDBJ whole genome shotgun (WGS) entry which is preliminary data.</text>
</comment>
<evidence type="ECO:0000313" key="2">
    <source>
        <dbReference type="Proteomes" id="UP000824074"/>
    </source>
</evidence>
<sequence length="311" mass="37338">MKNIIAYYYNLHPEKLLNVNNNYFFNYQDNNYVFQVFERPITDIDALYKVNKEMIQRNILVHEIIENNEKNVITYVNQTPYILMQTYVNPNVKVSLSEVCYINNNTVNIECDKIINRQDWVSLWEAKNDYFEAQVNEIGKKYPYLCTCANYYIGLAENAITYVRGAISVQDAAFLSICHKRIRKDDTLLSLYNPMNYIQDYRVRDASEYIKTLFFYDNSKTAYDKTIEYFSNNYLTYKEALLFYGRLLYPSYFFDVHDDIVNNDLKETEIEKIIIKSDEYEKFLLDVYLYLTRLYNKYIPSIDWIIKRSFS</sequence>
<organism evidence="1 2">
    <name type="scientific">Candidatus Aphodocola excrementigallinarum</name>
    <dbReference type="NCBI Taxonomy" id="2840670"/>
    <lineage>
        <taxon>Bacteria</taxon>
        <taxon>Bacillati</taxon>
        <taxon>Bacillota</taxon>
        <taxon>Bacilli</taxon>
        <taxon>Candidatus Aphodocola</taxon>
    </lineage>
</organism>
<dbReference type="Proteomes" id="UP000824074">
    <property type="component" value="Unassembled WGS sequence"/>
</dbReference>
<reference evidence="1" key="2">
    <citation type="journal article" date="2021" name="PeerJ">
        <title>Extensive microbial diversity within the chicken gut microbiome revealed by metagenomics and culture.</title>
        <authorList>
            <person name="Gilroy R."/>
            <person name="Ravi A."/>
            <person name="Getino M."/>
            <person name="Pursley I."/>
            <person name="Horton D.L."/>
            <person name="Alikhan N.F."/>
            <person name="Baker D."/>
            <person name="Gharbi K."/>
            <person name="Hall N."/>
            <person name="Watson M."/>
            <person name="Adriaenssens E.M."/>
            <person name="Foster-Nyarko E."/>
            <person name="Jarju S."/>
            <person name="Secka A."/>
            <person name="Antonio M."/>
            <person name="Oren A."/>
            <person name="Chaudhuri R.R."/>
            <person name="La Ragione R."/>
            <person name="Hildebrand F."/>
            <person name="Pallen M.J."/>
        </authorList>
    </citation>
    <scope>NUCLEOTIDE SEQUENCE</scope>
    <source>
        <strain evidence="1">CHK193-30670</strain>
    </source>
</reference>
<accession>A0A9D1IN07</accession>
<evidence type="ECO:0008006" key="3">
    <source>
        <dbReference type="Google" id="ProtNLM"/>
    </source>
</evidence>
<protein>
    <recommendedName>
        <fullName evidence="3">Spore coat protein YutH</fullName>
    </recommendedName>
</protein>
<name>A0A9D1IN07_9FIRM</name>